<dbReference type="InterPro" id="IPR001296">
    <property type="entry name" value="Glyco_trans_1"/>
</dbReference>
<dbReference type="Gene3D" id="3.40.50.2000">
    <property type="entry name" value="Glycogen Phosphorylase B"/>
    <property type="match status" value="2"/>
</dbReference>
<sequence length="360" mass="41696">MKVAIIGTVGVPAKYGGYETLVDNLIDKKINSEIQYIVYCSSKAYEREKRIDTYKGAKLVYWPMNANGWQSILYDSISLIHAYFVSDVILSLGTVGSFILPILRLFSRKKIIINLDGLDNRRAKFNHFSQCIIGAARRLAAKYADICISDNQGIKDYVLKTYHRNSELIEYGGDNAFQVEDDEKLRKKYSLERAQYCFKVARIEPENNIEMLLQAFAQLPEETLVLVGNWNRSKFGRRMMAEYTKYKNIKLFNPIYDALEINLLRSNCKFYIHGHSAGGTNPSLVEAMNLHLPIIAYDVVYNKETTEYKALYFEDSKTLIRCIRSSDELKRKRVADAMYAIARRRYLWSIICKKYESLFI</sequence>
<dbReference type="RefSeq" id="WP_044106682.1">
    <property type="nucleotide sequence ID" value="NZ_CAEG01000016.1"/>
</dbReference>
<dbReference type="Proteomes" id="UP000183253">
    <property type="component" value="Unassembled WGS sequence"/>
</dbReference>
<dbReference type="PANTHER" id="PTHR46401">
    <property type="entry name" value="GLYCOSYLTRANSFERASE WBBK-RELATED"/>
    <property type="match status" value="1"/>
</dbReference>
<dbReference type="GO" id="GO:0016757">
    <property type="term" value="F:glycosyltransferase activity"/>
    <property type="evidence" value="ECO:0007669"/>
    <property type="project" value="InterPro"/>
</dbReference>
<dbReference type="InterPro" id="IPR015393">
    <property type="entry name" value="DUF1972"/>
</dbReference>
<dbReference type="Pfam" id="PF00534">
    <property type="entry name" value="Glycos_transf_1"/>
    <property type="match status" value="1"/>
</dbReference>
<keyword evidence="1 4" id="KW-0808">Transferase</keyword>
<keyword evidence="5" id="KW-1185">Reference proteome</keyword>
<feature type="domain" description="DUF1972" evidence="3">
    <location>
        <begin position="2"/>
        <end position="174"/>
    </location>
</feature>
<gene>
    <name evidence="4" type="ORF">SAMN05444145_107134</name>
</gene>
<dbReference type="PANTHER" id="PTHR46401:SF2">
    <property type="entry name" value="GLYCOSYLTRANSFERASE WBBK-RELATED"/>
    <property type="match status" value="1"/>
</dbReference>
<dbReference type="AlphaFoldDB" id="A0A1H4EJD9"/>
<protein>
    <submittedName>
        <fullName evidence="4">Glycosyltransferase involved in cell wall bisynthesis</fullName>
    </submittedName>
</protein>
<evidence type="ECO:0000259" key="3">
    <source>
        <dbReference type="Pfam" id="PF09314"/>
    </source>
</evidence>
<proteinExistence type="predicted"/>
<accession>A0A1H4EJD9</accession>
<evidence type="ECO:0000259" key="2">
    <source>
        <dbReference type="Pfam" id="PF00534"/>
    </source>
</evidence>
<evidence type="ECO:0000313" key="5">
    <source>
        <dbReference type="Proteomes" id="UP000183253"/>
    </source>
</evidence>
<dbReference type="SUPFAM" id="SSF53756">
    <property type="entry name" value="UDP-Glycosyltransferase/glycogen phosphorylase"/>
    <property type="match status" value="1"/>
</dbReference>
<evidence type="ECO:0000313" key="4">
    <source>
        <dbReference type="EMBL" id="SEA85056.1"/>
    </source>
</evidence>
<dbReference type="OrthoDB" id="9792269at2"/>
<name>A0A1H4EJD9_9BACT</name>
<dbReference type="STRING" id="1033731.SAMN05444145_107134"/>
<evidence type="ECO:0000256" key="1">
    <source>
        <dbReference type="ARBA" id="ARBA00022679"/>
    </source>
</evidence>
<dbReference type="EMBL" id="FNRI01000007">
    <property type="protein sequence ID" value="SEA85056.1"/>
    <property type="molecule type" value="Genomic_DNA"/>
</dbReference>
<dbReference type="Pfam" id="PF09314">
    <property type="entry name" value="DUF1972"/>
    <property type="match status" value="1"/>
</dbReference>
<reference evidence="4 5" key="1">
    <citation type="submission" date="2016-10" db="EMBL/GenBank/DDBJ databases">
        <authorList>
            <person name="de Groot N.N."/>
        </authorList>
    </citation>
    <scope>NUCLEOTIDE SEQUENCE [LARGE SCALE GENOMIC DNA]</scope>
    <source>
        <strain evidence="4 5">DSM 25383</strain>
    </source>
</reference>
<feature type="domain" description="Glycosyl transferase family 1" evidence="2">
    <location>
        <begin position="182"/>
        <end position="304"/>
    </location>
</feature>
<organism evidence="4 5">
    <name type="scientific">Alistipes timonensis JC136</name>
    <dbReference type="NCBI Taxonomy" id="1033731"/>
    <lineage>
        <taxon>Bacteria</taxon>
        <taxon>Pseudomonadati</taxon>
        <taxon>Bacteroidota</taxon>
        <taxon>Bacteroidia</taxon>
        <taxon>Bacteroidales</taxon>
        <taxon>Rikenellaceae</taxon>
        <taxon>Alistipes</taxon>
    </lineage>
</organism>